<reference evidence="2 3" key="1">
    <citation type="journal article" date="2022" name="Allergy">
        <title>Genome assembly and annotation of Periplaneta americana reveal a comprehensive cockroach allergen profile.</title>
        <authorList>
            <person name="Wang L."/>
            <person name="Xiong Q."/>
            <person name="Saelim N."/>
            <person name="Wang L."/>
            <person name="Nong W."/>
            <person name="Wan A.T."/>
            <person name="Shi M."/>
            <person name="Liu X."/>
            <person name="Cao Q."/>
            <person name="Hui J.H.L."/>
            <person name="Sookrung N."/>
            <person name="Leung T.F."/>
            <person name="Tungtrongchitr A."/>
            <person name="Tsui S.K.W."/>
        </authorList>
    </citation>
    <scope>NUCLEOTIDE SEQUENCE [LARGE SCALE GENOMIC DNA]</scope>
    <source>
        <strain evidence="2">PWHHKU_190912</strain>
    </source>
</reference>
<organism evidence="2 3">
    <name type="scientific">Periplaneta americana</name>
    <name type="common">American cockroach</name>
    <name type="synonym">Blatta americana</name>
    <dbReference type="NCBI Taxonomy" id="6978"/>
    <lineage>
        <taxon>Eukaryota</taxon>
        <taxon>Metazoa</taxon>
        <taxon>Ecdysozoa</taxon>
        <taxon>Arthropoda</taxon>
        <taxon>Hexapoda</taxon>
        <taxon>Insecta</taxon>
        <taxon>Pterygota</taxon>
        <taxon>Neoptera</taxon>
        <taxon>Polyneoptera</taxon>
        <taxon>Dictyoptera</taxon>
        <taxon>Blattodea</taxon>
        <taxon>Blattoidea</taxon>
        <taxon>Blattidae</taxon>
        <taxon>Blattinae</taxon>
        <taxon>Periplaneta</taxon>
    </lineage>
</organism>
<protein>
    <submittedName>
        <fullName evidence="2">Uncharacterized protein</fullName>
    </submittedName>
</protein>
<feature type="region of interest" description="Disordered" evidence="1">
    <location>
        <begin position="54"/>
        <end position="89"/>
    </location>
</feature>
<proteinExistence type="predicted"/>
<feature type="compositionally biased region" description="Basic and acidic residues" evidence="1">
    <location>
        <begin position="79"/>
        <end position="89"/>
    </location>
</feature>
<comment type="caution">
    <text evidence="2">The sequence shown here is derived from an EMBL/GenBank/DDBJ whole genome shotgun (WGS) entry which is preliminary data.</text>
</comment>
<sequence>MSPVCRNCVLQEFFYMPVNLLTRAFKVAGYTAKNKKEILYPDIPSAVRAIPHGPHIPVPLPPESDTLPSASSSAETESPVDHTYEPDNTGHDRCFNQKLFEDFERDLSKNVINSELTVIEFNHEVRIGVWKMESLYADKSVARKPMKDHDRPADCCSHGHMPKQRWTIIQPEWRYRMVSTMIPPAVIADFLNWISLAIVDPQVHHDAG</sequence>
<dbReference type="Proteomes" id="UP001148838">
    <property type="component" value="Unassembled WGS sequence"/>
</dbReference>
<evidence type="ECO:0000256" key="1">
    <source>
        <dbReference type="SAM" id="MobiDB-lite"/>
    </source>
</evidence>
<evidence type="ECO:0000313" key="2">
    <source>
        <dbReference type="EMBL" id="KAJ4449955.1"/>
    </source>
</evidence>
<evidence type="ECO:0000313" key="3">
    <source>
        <dbReference type="Proteomes" id="UP001148838"/>
    </source>
</evidence>
<keyword evidence="3" id="KW-1185">Reference proteome</keyword>
<dbReference type="EMBL" id="JAJSOF020000003">
    <property type="protein sequence ID" value="KAJ4449955.1"/>
    <property type="molecule type" value="Genomic_DNA"/>
</dbReference>
<feature type="compositionally biased region" description="Low complexity" evidence="1">
    <location>
        <begin position="66"/>
        <end position="77"/>
    </location>
</feature>
<name>A0ABQ8TXE7_PERAM</name>
<accession>A0ABQ8TXE7</accession>
<gene>
    <name evidence="2" type="ORF">ANN_01362</name>
</gene>